<evidence type="ECO:0000313" key="10">
    <source>
        <dbReference type="EMBL" id="RMZ96205.1"/>
    </source>
</evidence>
<dbReference type="STRING" id="10195.A0A3M7PAT8"/>
<keyword evidence="11" id="KW-1185">Reference proteome</keyword>
<feature type="transmembrane region" description="Helical" evidence="8">
    <location>
        <begin position="398"/>
        <end position="420"/>
    </location>
</feature>
<dbReference type="OrthoDB" id="163438at2759"/>
<keyword evidence="8 10" id="KW-0808">Transferase</keyword>
<evidence type="ECO:0000256" key="3">
    <source>
        <dbReference type="ARBA" id="ARBA00022737"/>
    </source>
</evidence>
<comment type="domain">
    <text evidence="8">The DHHC domain is required for palmitoyltransferase activity.</text>
</comment>
<dbReference type="AlphaFoldDB" id="A0A3M7PAT8"/>
<feature type="transmembrane region" description="Helical" evidence="8">
    <location>
        <begin position="250"/>
        <end position="274"/>
    </location>
</feature>
<dbReference type="PROSITE" id="PS50297">
    <property type="entry name" value="ANK_REP_REGION"/>
    <property type="match status" value="5"/>
</dbReference>
<keyword evidence="5 7" id="KW-0040">ANK repeat</keyword>
<reference evidence="10 11" key="1">
    <citation type="journal article" date="2018" name="Sci. Rep.">
        <title>Genomic signatures of local adaptation to the degree of environmental predictability in rotifers.</title>
        <authorList>
            <person name="Franch-Gras L."/>
            <person name="Hahn C."/>
            <person name="Garcia-Roger E.M."/>
            <person name="Carmona M.J."/>
            <person name="Serra M."/>
            <person name="Gomez A."/>
        </authorList>
    </citation>
    <scope>NUCLEOTIDE SEQUENCE [LARGE SCALE GENOMIC DNA]</scope>
    <source>
        <strain evidence="10">HYR1</strain>
    </source>
</reference>
<keyword evidence="8 10" id="KW-0012">Acyltransferase</keyword>
<dbReference type="InterPro" id="IPR036770">
    <property type="entry name" value="Ankyrin_rpt-contain_sf"/>
</dbReference>
<dbReference type="SUPFAM" id="SSF48403">
    <property type="entry name" value="Ankyrin repeat"/>
    <property type="match status" value="1"/>
</dbReference>
<dbReference type="InterPro" id="IPR002110">
    <property type="entry name" value="Ankyrin_rpt"/>
</dbReference>
<comment type="caution">
    <text evidence="10">The sequence shown here is derived from an EMBL/GenBank/DDBJ whole genome shotgun (WGS) entry which is preliminary data.</text>
</comment>
<evidence type="ECO:0000259" key="9">
    <source>
        <dbReference type="Pfam" id="PF01529"/>
    </source>
</evidence>
<feature type="repeat" description="ANK" evidence="7">
    <location>
        <begin position="47"/>
        <end position="79"/>
    </location>
</feature>
<sequence>MENFKPKQMVSIDLKTIFGVVRSNKLSLVEQFVAKKGVNILNELDSEGFTPMHWAVYDGSVETVRYLLNNNAIHDSSSNKANQSPLHWACAKGRLEMVSLLVEKGINVNQKDSKGYTPLITASQFGNAAIITYLISLGADLDAEDNNGDNALHWAVYKAHPDVTRLLILFGVNPKTIDKFGQTILHLACLSGNLNIVQQLIEQDFIDSQICDRNGKKAIDLARNRGYSSLVDYLERHEKMRRKKSFESKLKMLLFGPVGNSKCVFLTIQALYIFYEYPIYLFRILPDTWSDHMYLNLFFILNSILMWFFYYSVHLCEPGFLRQNTTEYHSFLKQLLAQSSRLTPAEWTKNLARLCHTCKAIKPYRASHCRACNRCILAYDHHCPYIQNCVGYKNRPQFFFFVLSSTTLQLLSLYFFYILFSKSMDRYIDYPGVIMIFLFAIMAVILLFQATFSVASNYTANETVKKNKYDYFKRADGSIKNIFDKGLCYNIKYYFHLIEPSYLETEEFSRANGHVV</sequence>
<evidence type="ECO:0000313" key="11">
    <source>
        <dbReference type="Proteomes" id="UP000276133"/>
    </source>
</evidence>
<evidence type="ECO:0000256" key="8">
    <source>
        <dbReference type="RuleBase" id="RU079119"/>
    </source>
</evidence>
<keyword evidence="2 8" id="KW-0812">Transmembrane</keyword>
<comment type="subcellular location">
    <subcellularLocation>
        <location evidence="1">Membrane</location>
        <topology evidence="1">Multi-pass membrane protein</topology>
    </subcellularLocation>
</comment>
<dbReference type="EMBL" id="REGN01012295">
    <property type="protein sequence ID" value="RMZ96205.1"/>
    <property type="molecule type" value="Genomic_DNA"/>
</dbReference>
<dbReference type="Pfam" id="PF00023">
    <property type="entry name" value="Ank"/>
    <property type="match status" value="1"/>
</dbReference>
<dbReference type="PROSITE" id="PS50216">
    <property type="entry name" value="DHHC"/>
    <property type="match status" value="1"/>
</dbReference>
<gene>
    <name evidence="10" type="ORF">BpHYR1_015982</name>
</gene>
<keyword evidence="3" id="KW-0677">Repeat</keyword>
<evidence type="ECO:0000256" key="7">
    <source>
        <dbReference type="PROSITE-ProRule" id="PRU00023"/>
    </source>
</evidence>
<evidence type="ECO:0000256" key="1">
    <source>
        <dbReference type="ARBA" id="ARBA00004141"/>
    </source>
</evidence>
<dbReference type="GO" id="GO:0019706">
    <property type="term" value="F:protein-cysteine S-palmitoyltransferase activity"/>
    <property type="evidence" value="ECO:0007669"/>
    <property type="project" value="UniProtKB-EC"/>
</dbReference>
<comment type="catalytic activity">
    <reaction evidence="8">
        <text>L-cysteinyl-[protein] + hexadecanoyl-CoA = S-hexadecanoyl-L-cysteinyl-[protein] + CoA</text>
        <dbReference type="Rhea" id="RHEA:36683"/>
        <dbReference type="Rhea" id="RHEA-COMP:10131"/>
        <dbReference type="Rhea" id="RHEA-COMP:11032"/>
        <dbReference type="ChEBI" id="CHEBI:29950"/>
        <dbReference type="ChEBI" id="CHEBI:57287"/>
        <dbReference type="ChEBI" id="CHEBI:57379"/>
        <dbReference type="ChEBI" id="CHEBI:74151"/>
        <dbReference type="EC" id="2.3.1.225"/>
    </reaction>
</comment>
<accession>A0A3M7PAT8</accession>
<dbReference type="SMART" id="SM00248">
    <property type="entry name" value="ANK"/>
    <property type="match status" value="5"/>
</dbReference>
<feature type="transmembrane region" description="Helical" evidence="8">
    <location>
        <begin position="432"/>
        <end position="458"/>
    </location>
</feature>
<dbReference type="PANTHER" id="PTHR24161">
    <property type="entry name" value="ANK_REP_REGION DOMAIN-CONTAINING PROTEIN-RELATED"/>
    <property type="match status" value="1"/>
</dbReference>
<dbReference type="Proteomes" id="UP000276133">
    <property type="component" value="Unassembled WGS sequence"/>
</dbReference>
<dbReference type="PRINTS" id="PR01415">
    <property type="entry name" value="ANKYRIN"/>
</dbReference>
<feature type="transmembrane region" description="Helical" evidence="8">
    <location>
        <begin position="294"/>
        <end position="313"/>
    </location>
</feature>
<dbReference type="Gene3D" id="1.25.40.20">
    <property type="entry name" value="Ankyrin repeat-containing domain"/>
    <property type="match status" value="2"/>
</dbReference>
<dbReference type="GO" id="GO:0000139">
    <property type="term" value="C:Golgi membrane"/>
    <property type="evidence" value="ECO:0007669"/>
    <property type="project" value="TreeGrafter"/>
</dbReference>
<keyword evidence="6 8" id="KW-0472">Membrane</keyword>
<dbReference type="Pfam" id="PF12796">
    <property type="entry name" value="Ank_2"/>
    <property type="match status" value="2"/>
</dbReference>
<organism evidence="10 11">
    <name type="scientific">Brachionus plicatilis</name>
    <name type="common">Marine rotifer</name>
    <name type="synonym">Brachionus muelleri</name>
    <dbReference type="NCBI Taxonomy" id="10195"/>
    <lineage>
        <taxon>Eukaryota</taxon>
        <taxon>Metazoa</taxon>
        <taxon>Spiralia</taxon>
        <taxon>Gnathifera</taxon>
        <taxon>Rotifera</taxon>
        <taxon>Eurotatoria</taxon>
        <taxon>Monogononta</taxon>
        <taxon>Pseudotrocha</taxon>
        <taxon>Ploima</taxon>
        <taxon>Brachionidae</taxon>
        <taxon>Brachionus</taxon>
    </lineage>
</organism>
<dbReference type="InterPro" id="IPR001594">
    <property type="entry name" value="Palmitoyltrfase_DHHC"/>
</dbReference>
<evidence type="ECO:0000256" key="5">
    <source>
        <dbReference type="ARBA" id="ARBA00023043"/>
    </source>
</evidence>
<feature type="domain" description="Palmitoyltransferase DHHC" evidence="9">
    <location>
        <begin position="351"/>
        <end position="466"/>
    </location>
</feature>
<protein>
    <recommendedName>
        <fullName evidence="8">Palmitoyltransferase</fullName>
        <ecNumber evidence="8">2.3.1.225</ecNumber>
    </recommendedName>
</protein>
<proteinExistence type="inferred from homology"/>
<feature type="repeat" description="ANK" evidence="7">
    <location>
        <begin position="180"/>
        <end position="202"/>
    </location>
</feature>
<evidence type="ECO:0000256" key="6">
    <source>
        <dbReference type="ARBA" id="ARBA00023136"/>
    </source>
</evidence>
<feature type="repeat" description="ANK" evidence="7">
    <location>
        <begin position="81"/>
        <end position="113"/>
    </location>
</feature>
<evidence type="ECO:0000256" key="4">
    <source>
        <dbReference type="ARBA" id="ARBA00022989"/>
    </source>
</evidence>
<evidence type="ECO:0000256" key="2">
    <source>
        <dbReference type="ARBA" id="ARBA00022692"/>
    </source>
</evidence>
<comment type="similarity">
    <text evidence="8">Belongs to the DHHC palmitoyltransferase family.</text>
</comment>
<feature type="repeat" description="ANK" evidence="7">
    <location>
        <begin position="114"/>
        <end position="146"/>
    </location>
</feature>
<feature type="repeat" description="ANK" evidence="7">
    <location>
        <begin position="147"/>
        <end position="179"/>
    </location>
</feature>
<dbReference type="EC" id="2.3.1.225" evidence="8"/>
<dbReference type="Pfam" id="PF01529">
    <property type="entry name" value="DHHC"/>
    <property type="match status" value="1"/>
</dbReference>
<name>A0A3M7PAT8_BRAPC</name>
<dbReference type="PANTHER" id="PTHR24161:SF17">
    <property type="entry name" value="PALMITOYLTRANSFERASE"/>
    <property type="match status" value="1"/>
</dbReference>
<keyword evidence="4 8" id="KW-1133">Transmembrane helix</keyword>
<dbReference type="PROSITE" id="PS50088">
    <property type="entry name" value="ANK_REPEAT"/>
    <property type="match status" value="5"/>
</dbReference>